<evidence type="ECO:0000256" key="4">
    <source>
        <dbReference type="ARBA" id="ARBA00022679"/>
    </source>
</evidence>
<dbReference type="PROSITE" id="PS50219">
    <property type="entry name" value="CNH"/>
    <property type="match status" value="1"/>
</dbReference>
<dbReference type="PANTHER" id="PTHR47096">
    <property type="entry name" value="MISSHAPEN LIKE KINASE 1"/>
    <property type="match status" value="1"/>
</dbReference>
<evidence type="ECO:0000256" key="8">
    <source>
        <dbReference type="PROSITE-ProRule" id="PRU10141"/>
    </source>
</evidence>
<dbReference type="Gene3D" id="1.10.510.10">
    <property type="entry name" value="Transferase(Phosphotransferase) domain 1"/>
    <property type="match status" value="1"/>
</dbReference>
<dbReference type="Proteomes" id="UP000694409">
    <property type="component" value="Unassembled WGS sequence"/>
</dbReference>
<dbReference type="EC" id="2.7.11.1" evidence="2"/>
<dbReference type="FunFam" id="3.30.200.20:FF:000006">
    <property type="entry name" value="TRAF2 and NCK-interacting protein kinase isoform 4"/>
    <property type="match status" value="1"/>
</dbReference>
<dbReference type="PROSITE" id="PS00107">
    <property type="entry name" value="PROTEIN_KINASE_ATP"/>
    <property type="match status" value="1"/>
</dbReference>
<comment type="similarity">
    <text evidence="1">Belongs to the protein kinase superfamily. STE Ser/Thr protein kinase family. STE20 subfamily.</text>
</comment>
<dbReference type="Pfam" id="PF00780">
    <property type="entry name" value="CNH"/>
    <property type="match status" value="1"/>
</dbReference>
<feature type="compositionally biased region" description="Acidic residues" evidence="10">
    <location>
        <begin position="169"/>
        <end position="189"/>
    </location>
</feature>
<dbReference type="InterPro" id="IPR008271">
    <property type="entry name" value="Ser/Thr_kinase_AS"/>
</dbReference>
<evidence type="ECO:0000313" key="14">
    <source>
        <dbReference type="Proteomes" id="UP000694409"/>
    </source>
</evidence>
<evidence type="ECO:0000256" key="5">
    <source>
        <dbReference type="ARBA" id="ARBA00022741"/>
    </source>
</evidence>
<dbReference type="SUPFAM" id="SSF56112">
    <property type="entry name" value="Protein kinase-like (PK-like)"/>
    <property type="match status" value="1"/>
</dbReference>
<dbReference type="AlphaFoldDB" id="A0A8C9NYK0"/>
<dbReference type="InterPro" id="IPR011009">
    <property type="entry name" value="Kinase-like_dom_sf"/>
</dbReference>
<sequence>AKKTSMRSSIVDILVPDPAGIFELVQVVGNGTYGQVYKGRHVKTGQLAAIKVMNVTENEEEEIKLEINMLKKYSHHRNIATYYGAFVKKSPAGQDDQLWLVMEYCGAGSVTDLVKKTKGNCFKEDWIAYICREVLRGLAHLHAHHVIHRDIKGQNVLLTENAEVKLEETDYDYSGSEEEDDELNEDEGEPSSIVNLPGESTLRREFLRLQQENKNRSDPHRQQQQLKDQEKYKQQLLAERQKRIEQQKEQRRRLEDHQRREQELRRQQECEQRWPEVKVSQRKEERAVTKHSHFPQLCVSFIPASSAKPEPVRRENARKGSVVNVNPTNIRPQSDSPEIRKYKKKFNSEVLCAALWGVNLLVGTENGLWLLDRSGQGRVYTLITRRRFQQMDVLEGLNVLITISGKKNKLRVYYLSWLRNKILRNDPEVEKRQGWVSVGDLEGCVHYKVVKYERIKFLVIALKNSVEVYAWAPKPYHKFMAFKSFTSLHHKPLSVDLTVENGQRLKVIYGSVVGFHAIDVDSGSVYDLYLPTHIQGTIRPHAIIILPNTSGMELLLTYEDEGIYIDIYGHFTKETVLQWGEMPASVAYLQSNQVMGWGEKAIELRSVETGNLEGVFMHKKAQKLKFLCERNDKVFFASVQSGGSSQIYFMTLGQNVLFNW</sequence>
<evidence type="ECO:0000256" key="1">
    <source>
        <dbReference type="ARBA" id="ARBA00008874"/>
    </source>
</evidence>
<dbReference type="Ensembl" id="ENSSCAT00000026968.1">
    <property type="protein sequence ID" value="ENSSCAP00000024243.1"/>
    <property type="gene ID" value="ENSSCAG00000017343.1"/>
</dbReference>
<dbReference type="SMART" id="SM00220">
    <property type="entry name" value="S_TKc"/>
    <property type="match status" value="1"/>
</dbReference>
<keyword evidence="9" id="KW-0175">Coiled coil</keyword>
<feature type="region of interest" description="Disordered" evidence="10">
    <location>
        <begin position="168"/>
        <end position="197"/>
    </location>
</feature>
<feature type="domain" description="Protein kinase" evidence="11">
    <location>
        <begin position="22"/>
        <end position="294"/>
    </location>
</feature>
<dbReference type="PROSITE" id="PS50011">
    <property type="entry name" value="PROTEIN_KINASE_DOM"/>
    <property type="match status" value="1"/>
</dbReference>
<feature type="region of interest" description="Disordered" evidence="10">
    <location>
        <begin position="211"/>
        <end position="231"/>
    </location>
</feature>
<evidence type="ECO:0000256" key="3">
    <source>
        <dbReference type="ARBA" id="ARBA00022527"/>
    </source>
</evidence>
<reference evidence="13" key="1">
    <citation type="submission" date="2025-08" db="UniProtKB">
        <authorList>
            <consortium name="Ensembl"/>
        </authorList>
    </citation>
    <scope>IDENTIFICATION</scope>
</reference>
<evidence type="ECO:0000256" key="10">
    <source>
        <dbReference type="SAM" id="MobiDB-lite"/>
    </source>
</evidence>
<dbReference type="SMART" id="SM00036">
    <property type="entry name" value="CNH"/>
    <property type="match status" value="1"/>
</dbReference>
<dbReference type="InterPro" id="IPR000719">
    <property type="entry name" value="Prot_kinase_dom"/>
</dbReference>
<feature type="binding site" evidence="8">
    <location>
        <position position="51"/>
    </location>
    <ligand>
        <name>ATP</name>
        <dbReference type="ChEBI" id="CHEBI:30616"/>
    </ligand>
</feature>
<dbReference type="InterPro" id="IPR017441">
    <property type="entry name" value="Protein_kinase_ATP_BS"/>
</dbReference>
<feature type="coiled-coil region" evidence="9">
    <location>
        <begin position="237"/>
        <end position="267"/>
    </location>
</feature>
<dbReference type="PANTHER" id="PTHR47096:SF1">
    <property type="entry name" value="MISSHAPEN LIKE KINASE 1"/>
    <property type="match status" value="1"/>
</dbReference>
<evidence type="ECO:0000259" key="11">
    <source>
        <dbReference type="PROSITE" id="PS50011"/>
    </source>
</evidence>
<dbReference type="GO" id="GO:0005524">
    <property type="term" value="F:ATP binding"/>
    <property type="evidence" value="ECO:0007669"/>
    <property type="project" value="UniProtKB-UniRule"/>
</dbReference>
<accession>A0A8C9NYK0</accession>
<feature type="domain" description="CNH" evidence="12">
    <location>
        <begin position="347"/>
        <end position="634"/>
    </location>
</feature>
<reference evidence="13" key="2">
    <citation type="submission" date="2025-09" db="UniProtKB">
        <authorList>
            <consortium name="Ensembl"/>
        </authorList>
    </citation>
    <scope>IDENTIFICATION</scope>
</reference>
<name>A0A8C9NYK0_SERCA</name>
<evidence type="ECO:0000259" key="12">
    <source>
        <dbReference type="PROSITE" id="PS50219"/>
    </source>
</evidence>
<dbReference type="GeneTree" id="ENSGT00950000183196"/>
<evidence type="ECO:0000313" key="13">
    <source>
        <dbReference type="Ensembl" id="ENSSCAP00000024243.1"/>
    </source>
</evidence>
<keyword evidence="6" id="KW-0418">Kinase</keyword>
<dbReference type="InterPro" id="IPR001180">
    <property type="entry name" value="CNH_dom"/>
</dbReference>
<keyword evidence="4" id="KW-0808">Transferase</keyword>
<dbReference type="GO" id="GO:0004674">
    <property type="term" value="F:protein serine/threonine kinase activity"/>
    <property type="evidence" value="ECO:0007669"/>
    <property type="project" value="UniProtKB-KW"/>
</dbReference>
<evidence type="ECO:0000256" key="7">
    <source>
        <dbReference type="ARBA" id="ARBA00022840"/>
    </source>
</evidence>
<dbReference type="GO" id="GO:0005829">
    <property type="term" value="C:cytosol"/>
    <property type="evidence" value="ECO:0007669"/>
    <property type="project" value="TreeGrafter"/>
</dbReference>
<proteinExistence type="inferred from homology"/>
<keyword evidence="5 8" id="KW-0547">Nucleotide-binding</keyword>
<dbReference type="Gene3D" id="3.30.200.20">
    <property type="entry name" value="Phosphorylase Kinase, domain 1"/>
    <property type="match status" value="1"/>
</dbReference>
<keyword evidence="7 8" id="KW-0067">ATP-binding</keyword>
<dbReference type="InterPro" id="IPR051700">
    <property type="entry name" value="STE20_Ser-Thr_kinase"/>
</dbReference>
<evidence type="ECO:0000256" key="2">
    <source>
        <dbReference type="ARBA" id="ARBA00012513"/>
    </source>
</evidence>
<dbReference type="Pfam" id="PF00069">
    <property type="entry name" value="Pkinase"/>
    <property type="match status" value="1"/>
</dbReference>
<dbReference type="PROSITE" id="PS00108">
    <property type="entry name" value="PROTEIN_KINASE_ST"/>
    <property type="match status" value="1"/>
</dbReference>
<organism evidence="13 14">
    <name type="scientific">Serinus canaria</name>
    <name type="common">Island canary</name>
    <name type="synonym">Fringilla canaria</name>
    <dbReference type="NCBI Taxonomy" id="9135"/>
    <lineage>
        <taxon>Eukaryota</taxon>
        <taxon>Metazoa</taxon>
        <taxon>Chordata</taxon>
        <taxon>Craniata</taxon>
        <taxon>Vertebrata</taxon>
        <taxon>Euteleostomi</taxon>
        <taxon>Archelosauria</taxon>
        <taxon>Archosauria</taxon>
        <taxon>Dinosauria</taxon>
        <taxon>Saurischia</taxon>
        <taxon>Theropoda</taxon>
        <taxon>Coelurosauria</taxon>
        <taxon>Aves</taxon>
        <taxon>Neognathae</taxon>
        <taxon>Neoaves</taxon>
        <taxon>Telluraves</taxon>
        <taxon>Australaves</taxon>
        <taxon>Passeriformes</taxon>
        <taxon>Passeroidea</taxon>
        <taxon>Fringillidae</taxon>
        <taxon>Carduelinae</taxon>
        <taxon>Serinus</taxon>
    </lineage>
</organism>
<dbReference type="CDD" id="cd22265">
    <property type="entry name" value="UDM1_RNF168"/>
    <property type="match status" value="1"/>
</dbReference>
<evidence type="ECO:0000256" key="6">
    <source>
        <dbReference type="ARBA" id="ARBA00022777"/>
    </source>
</evidence>
<protein>
    <recommendedName>
        <fullName evidence="2">non-specific serine/threonine protein kinase</fullName>
        <ecNumber evidence="2">2.7.11.1</ecNumber>
    </recommendedName>
</protein>
<keyword evidence="14" id="KW-1185">Reference proteome</keyword>
<keyword evidence="3" id="KW-0723">Serine/threonine-protein kinase</keyword>
<evidence type="ECO:0000256" key="9">
    <source>
        <dbReference type="SAM" id="Coils"/>
    </source>
</evidence>